<dbReference type="EMBL" id="CP033464">
    <property type="protein sequence ID" value="QDX95380.1"/>
    <property type="molecule type" value="Genomic_DNA"/>
</dbReference>
<sequence length="71" mass="7967">MNMKKLAGTIICSVALVTSGFYFLTPAKVVKIEAKVVGYENVEALENEAEYIVVGYLEKDFSEYEPTFTYT</sequence>
<name>A0A518VEG5_BRELA</name>
<evidence type="ECO:0000313" key="1">
    <source>
        <dbReference type="EMBL" id="QDX95380.1"/>
    </source>
</evidence>
<dbReference type="Proteomes" id="UP000319432">
    <property type="component" value="Chromosome"/>
</dbReference>
<protein>
    <submittedName>
        <fullName evidence="1">Uncharacterized protein</fullName>
    </submittedName>
</protein>
<accession>A0A518VEG5</accession>
<organism evidence="1 2">
    <name type="scientific">Brevibacillus laterosporus</name>
    <name type="common">Bacillus laterosporus</name>
    <dbReference type="NCBI Taxonomy" id="1465"/>
    <lineage>
        <taxon>Bacteria</taxon>
        <taxon>Bacillati</taxon>
        <taxon>Bacillota</taxon>
        <taxon>Bacilli</taxon>
        <taxon>Bacillales</taxon>
        <taxon>Paenibacillaceae</taxon>
        <taxon>Brevibacillus</taxon>
    </lineage>
</organism>
<proteinExistence type="predicted"/>
<gene>
    <name evidence="1" type="ORF">EEL30_25715</name>
</gene>
<dbReference type="AlphaFoldDB" id="A0A518VEG5"/>
<reference evidence="1 2" key="1">
    <citation type="submission" date="2018-11" db="EMBL/GenBank/DDBJ databases">
        <title>Phylogenetic determinants of toxin gene distribution in genomes of Brevibacillus laterosporus.</title>
        <authorList>
            <person name="Glare T.R."/>
            <person name="Durrant A."/>
            <person name="Berry C."/>
            <person name="Palma L."/>
            <person name="Ormskirk M."/>
            <person name="Cox M.O."/>
        </authorList>
    </citation>
    <scope>NUCLEOTIDE SEQUENCE [LARGE SCALE GENOMIC DNA]</scope>
    <source>
        <strain evidence="1 2">1821L</strain>
    </source>
</reference>
<evidence type="ECO:0000313" key="2">
    <source>
        <dbReference type="Proteomes" id="UP000319432"/>
    </source>
</evidence>
<keyword evidence="2" id="KW-1185">Reference proteome</keyword>